<evidence type="ECO:0000256" key="3">
    <source>
        <dbReference type="ARBA" id="ARBA00023125"/>
    </source>
</evidence>
<comment type="caution">
    <text evidence="5">The sequence shown here is derived from an EMBL/GenBank/DDBJ whole genome shotgun (WGS) entry which is preliminary data.</text>
</comment>
<dbReference type="InterPro" id="IPR036187">
    <property type="entry name" value="DNA_mismatch_repair_MutS_sf"/>
</dbReference>
<proteinExistence type="predicted"/>
<keyword evidence="1" id="KW-0547">Nucleotide-binding</keyword>
<dbReference type="Proteomes" id="UP000309594">
    <property type="component" value="Unassembled WGS sequence"/>
</dbReference>
<evidence type="ECO:0000259" key="4">
    <source>
        <dbReference type="SMART" id="SM00534"/>
    </source>
</evidence>
<dbReference type="SUPFAM" id="SSF52540">
    <property type="entry name" value="P-loop containing nucleoside triphosphate hydrolases"/>
    <property type="match status" value="1"/>
</dbReference>
<dbReference type="GO" id="GO:0006298">
    <property type="term" value="P:mismatch repair"/>
    <property type="evidence" value="ECO:0007669"/>
    <property type="project" value="InterPro"/>
</dbReference>
<gene>
    <name evidence="5" type="ORF">FBD94_03745</name>
</gene>
<name>A0A4U1GR25_9SPHI</name>
<dbReference type="EMBL" id="SWDX01000001">
    <property type="protein sequence ID" value="TKC65663.1"/>
    <property type="molecule type" value="Genomic_DNA"/>
</dbReference>
<keyword evidence="2" id="KW-0067">ATP-binding</keyword>
<dbReference type="GO" id="GO:0030983">
    <property type="term" value="F:mismatched DNA binding"/>
    <property type="evidence" value="ECO:0007669"/>
    <property type="project" value="InterPro"/>
</dbReference>
<dbReference type="Gene3D" id="1.10.1420.10">
    <property type="match status" value="1"/>
</dbReference>
<dbReference type="Pfam" id="PF00488">
    <property type="entry name" value="MutS_V"/>
    <property type="match status" value="1"/>
</dbReference>
<evidence type="ECO:0000256" key="2">
    <source>
        <dbReference type="ARBA" id="ARBA00022840"/>
    </source>
</evidence>
<reference evidence="5 6" key="1">
    <citation type="submission" date="2019-04" db="EMBL/GenBank/DDBJ databases">
        <title>Pedobacter sp. RP-1-16 sp. nov., isolated from Arctic soil.</title>
        <authorList>
            <person name="Dahal R.H."/>
            <person name="Kim D.-U."/>
        </authorList>
    </citation>
    <scope>NUCLEOTIDE SEQUENCE [LARGE SCALE GENOMIC DNA]</scope>
    <source>
        <strain evidence="5 6">RP-1-16</strain>
    </source>
</reference>
<evidence type="ECO:0000256" key="1">
    <source>
        <dbReference type="ARBA" id="ARBA00022741"/>
    </source>
</evidence>
<evidence type="ECO:0000313" key="5">
    <source>
        <dbReference type="EMBL" id="TKC65663.1"/>
    </source>
</evidence>
<dbReference type="InterPro" id="IPR007696">
    <property type="entry name" value="DNA_mismatch_repair_MutS_core"/>
</dbReference>
<evidence type="ECO:0000313" key="6">
    <source>
        <dbReference type="Proteomes" id="UP000309594"/>
    </source>
</evidence>
<dbReference type="InterPro" id="IPR027417">
    <property type="entry name" value="P-loop_NTPase"/>
</dbReference>
<sequence>MSFTIDKQTLDDLAIFSHRGKKSIYDLFNRAATIGGAAQLDQMFRYPLSDMGQINRRSAILRELHQYHIKFPFRVELFDIAELYLKNTDTRSQLTKEQNNLKHKFNQVIGGDTHFQSVSNGVTAILEILIAIIDFISNSNLPAESKARAFFLDDFYESVKELSENEILKTRKIKSLSFEIVVDLDKQFRYRLNDKLRKLINHIYTLDAFLAVAETAQRNNFAFPVATTGDKYEITIKELYHPLLKNPVANNITVDPEGNIIFLTGANMAGKSTFMKSFGIAIFLAHMGFPIPATHMEFSVCDGLLTTINLPDNINMGYSHFYSEVLRVKQMAEQIRLGKKIVIIFDELFRGTNVKDAYEATVAIASGFAKIPKSIFIVSTHIIEAGEKLRGMHENINFIYLPTHMQGDKPSYTYKIEKGISDDRHGMIIIRNERILDILEKGPTKPHHK</sequence>
<accession>A0A4U1GR25</accession>
<protein>
    <submittedName>
        <fullName evidence="5">DNA mismatch repair protein</fullName>
    </submittedName>
</protein>
<dbReference type="RefSeq" id="WP_136879118.1">
    <property type="nucleotide sequence ID" value="NZ_SWDX01000001.1"/>
</dbReference>
<dbReference type="SUPFAM" id="SSF48334">
    <property type="entry name" value="DNA repair protein MutS, domain III"/>
    <property type="match status" value="1"/>
</dbReference>
<dbReference type="GO" id="GO:0140664">
    <property type="term" value="F:ATP-dependent DNA damage sensor activity"/>
    <property type="evidence" value="ECO:0007669"/>
    <property type="project" value="InterPro"/>
</dbReference>
<dbReference type="InterPro" id="IPR045076">
    <property type="entry name" value="MutS"/>
</dbReference>
<organism evidence="5 6">
    <name type="scientific">Pedobacter hiemivivus</name>
    <dbReference type="NCBI Taxonomy" id="2530454"/>
    <lineage>
        <taxon>Bacteria</taxon>
        <taxon>Pseudomonadati</taxon>
        <taxon>Bacteroidota</taxon>
        <taxon>Sphingobacteriia</taxon>
        <taxon>Sphingobacteriales</taxon>
        <taxon>Sphingobacteriaceae</taxon>
        <taxon>Pedobacter</taxon>
    </lineage>
</organism>
<dbReference type="PANTHER" id="PTHR11361">
    <property type="entry name" value="DNA MISMATCH REPAIR PROTEIN MUTS FAMILY MEMBER"/>
    <property type="match status" value="1"/>
</dbReference>
<dbReference type="InterPro" id="IPR000432">
    <property type="entry name" value="DNA_mismatch_repair_MutS_C"/>
</dbReference>
<dbReference type="AlphaFoldDB" id="A0A4U1GR25"/>
<dbReference type="PANTHER" id="PTHR11361:SF99">
    <property type="entry name" value="DNA MISMATCH REPAIR PROTEIN"/>
    <property type="match status" value="1"/>
</dbReference>
<dbReference type="Pfam" id="PF05192">
    <property type="entry name" value="MutS_III"/>
    <property type="match status" value="1"/>
</dbReference>
<feature type="domain" description="DNA mismatch repair proteins mutS family" evidence="4">
    <location>
        <begin position="258"/>
        <end position="447"/>
    </location>
</feature>
<dbReference type="Gene3D" id="3.40.50.300">
    <property type="entry name" value="P-loop containing nucleotide triphosphate hydrolases"/>
    <property type="match status" value="1"/>
</dbReference>
<dbReference type="GO" id="GO:0005524">
    <property type="term" value="F:ATP binding"/>
    <property type="evidence" value="ECO:0007669"/>
    <property type="project" value="UniProtKB-KW"/>
</dbReference>
<dbReference type="SMART" id="SM00534">
    <property type="entry name" value="MUTSac"/>
    <property type="match status" value="1"/>
</dbReference>
<keyword evidence="3" id="KW-0238">DNA-binding</keyword>